<dbReference type="EMBL" id="CM026423">
    <property type="protein sequence ID" value="KAG0583707.1"/>
    <property type="molecule type" value="Genomic_DNA"/>
</dbReference>
<evidence type="ECO:0000256" key="2">
    <source>
        <dbReference type="ARBA" id="ARBA00022741"/>
    </source>
</evidence>
<feature type="transmembrane region" description="Helical" evidence="5">
    <location>
        <begin position="23"/>
        <end position="44"/>
    </location>
</feature>
<protein>
    <recommendedName>
        <fullName evidence="8">Histidine kinase/HSP90-like ATPase domain-containing protein</fullName>
    </recommendedName>
</protein>
<evidence type="ECO:0000256" key="1">
    <source>
        <dbReference type="ARBA" id="ARBA00008239"/>
    </source>
</evidence>
<keyword evidence="7" id="KW-1185">Reference proteome</keyword>
<keyword evidence="5" id="KW-1133">Transmembrane helix</keyword>
<dbReference type="CDD" id="cd16927">
    <property type="entry name" value="HATPase_Hsp90-like"/>
    <property type="match status" value="1"/>
</dbReference>
<dbReference type="PRINTS" id="PR00775">
    <property type="entry name" value="HEATSHOCK90"/>
</dbReference>
<dbReference type="InterPro" id="IPR001404">
    <property type="entry name" value="Hsp90_fam"/>
</dbReference>
<dbReference type="GO" id="GO:0051082">
    <property type="term" value="F:unfolded protein binding"/>
    <property type="evidence" value="ECO:0007669"/>
    <property type="project" value="InterPro"/>
</dbReference>
<dbReference type="AlphaFoldDB" id="A0A8T0ILC4"/>
<organism evidence="6 7">
    <name type="scientific">Ceratodon purpureus</name>
    <name type="common">Fire moss</name>
    <name type="synonym">Dicranum purpureum</name>
    <dbReference type="NCBI Taxonomy" id="3225"/>
    <lineage>
        <taxon>Eukaryota</taxon>
        <taxon>Viridiplantae</taxon>
        <taxon>Streptophyta</taxon>
        <taxon>Embryophyta</taxon>
        <taxon>Bryophyta</taxon>
        <taxon>Bryophytina</taxon>
        <taxon>Bryopsida</taxon>
        <taxon>Dicranidae</taxon>
        <taxon>Pseudoditrichales</taxon>
        <taxon>Ditrichaceae</taxon>
        <taxon>Ceratodon</taxon>
    </lineage>
</organism>
<comment type="caution">
    <text evidence="6">The sequence shown here is derived from an EMBL/GenBank/DDBJ whole genome shotgun (WGS) entry which is preliminary data.</text>
</comment>
<keyword evidence="3" id="KW-0067">ATP-binding</keyword>
<dbReference type="Gene3D" id="3.30.565.10">
    <property type="entry name" value="Histidine kinase-like ATPase, C-terminal domain"/>
    <property type="match status" value="1"/>
</dbReference>
<evidence type="ECO:0000256" key="5">
    <source>
        <dbReference type="SAM" id="Phobius"/>
    </source>
</evidence>
<proteinExistence type="inferred from homology"/>
<dbReference type="PROSITE" id="PS00298">
    <property type="entry name" value="HSP90"/>
    <property type="match status" value="1"/>
</dbReference>
<dbReference type="InterPro" id="IPR020575">
    <property type="entry name" value="Hsp90_N"/>
</dbReference>
<keyword evidence="2" id="KW-0547">Nucleotide-binding</keyword>
<dbReference type="FunFam" id="3.30.565.10:FF:000005">
    <property type="entry name" value="Heat shock protein 90"/>
    <property type="match status" value="1"/>
</dbReference>
<comment type="similarity">
    <text evidence="1">Belongs to the heat shock protein 90 family.</text>
</comment>
<evidence type="ECO:0000256" key="3">
    <source>
        <dbReference type="ARBA" id="ARBA00022840"/>
    </source>
</evidence>
<dbReference type="GO" id="GO:0140662">
    <property type="term" value="F:ATP-dependent protein folding chaperone"/>
    <property type="evidence" value="ECO:0007669"/>
    <property type="project" value="InterPro"/>
</dbReference>
<evidence type="ECO:0000256" key="4">
    <source>
        <dbReference type="ARBA" id="ARBA00023186"/>
    </source>
</evidence>
<reference evidence="6" key="1">
    <citation type="submission" date="2020-06" db="EMBL/GenBank/DDBJ databases">
        <title>WGS assembly of Ceratodon purpureus strain R40.</title>
        <authorList>
            <person name="Carey S.B."/>
            <person name="Jenkins J."/>
            <person name="Shu S."/>
            <person name="Lovell J.T."/>
            <person name="Sreedasyam A."/>
            <person name="Maumus F."/>
            <person name="Tiley G.P."/>
            <person name="Fernandez-Pozo N."/>
            <person name="Barry K."/>
            <person name="Chen C."/>
            <person name="Wang M."/>
            <person name="Lipzen A."/>
            <person name="Daum C."/>
            <person name="Saski C.A."/>
            <person name="Payton A.C."/>
            <person name="Mcbreen J.C."/>
            <person name="Conrad R.E."/>
            <person name="Kollar L.M."/>
            <person name="Olsson S."/>
            <person name="Huttunen S."/>
            <person name="Landis J.B."/>
            <person name="Wickett N.J."/>
            <person name="Johnson M.G."/>
            <person name="Rensing S.A."/>
            <person name="Grimwood J."/>
            <person name="Schmutz J."/>
            <person name="Mcdaniel S.F."/>
        </authorList>
    </citation>
    <scope>NUCLEOTIDE SEQUENCE</scope>
    <source>
        <strain evidence="6">R40</strain>
    </source>
</reference>
<evidence type="ECO:0000313" key="7">
    <source>
        <dbReference type="Proteomes" id="UP000822688"/>
    </source>
</evidence>
<keyword evidence="4" id="KW-0143">Chaperone</keyword>
<keyword evidence="5" id="KW-0812">Transmembrane</keyword>
<dbReference type="SUPFAM" id="SSF55874">
    <property type="entry name" value="ATPase domain of HSP90 chaperone/DNA topoisomerase II/histidine kinase"/>
    <property type="match status" value="1"/>
</dbReference>
<keyword evidence="5" id="KW-0472">Membrane</keyword>
<dbReference type="Proteomes" id="UP000822688">
    <property type="component" value="Chromosome 3"/>
</dbReference>
<dbReference type="GO" id="GO:0016887">
    <property type="term" value="F:ATP hydrolysis activity"/>
    <property type="evidence" value="ECO:0007669"/>
    <property type="project" value="InterPro"/>
</dbReference>
<evidence type="ECO:0000313" key="6">
    <source>
        <dbReference type="EMBL" id="KAG0583707.1"/>
    </source>
</evidence>
<gene>
    <name evidence="6" type="ORF">KC19_3G156900</name>
</gene>
<dbReference type="GO" id="GO:0005524">
    <property type="term" value="F:ATP binding"/>
    <property type="evidence" value="ECO:0007669"/>
    <property type="project" value="UniProtKB-KW"/>
</dbReference>
<accession>A0A8T0ILC4</accession>
<evidence type="ECO:0008006" key="8">
    <source>
        <dbReference type="Google" id="ProtNLM"/>
    </source>
</evidence>
<dbReference type="InterPro" id="IPR036890">
    <property type="entry name" value="HATPase_C_sf"/>
</dbReference>
<dbReference type="Pfam" id="PF13589">
    <property type="entry name" value="HATPase_c_3"/>
    <property type="match status" value="1"/>
</dbReference>
<dbReference type="PANTHER" id="PTHR11528">
    <property type="entry name" value="HEAT SHOCK PROTEIN 90 FAMILY MEMBER"/>
    <property type="match status" value="1"/>
</dbReference>
<sequence length="287" mass="32332">MHQLVSSYLPLGEYTRLSPAQGLLWFLTMAQFAAVTALCVLLTLSSIHVQDFHVGVNAREENNVEENVGTFAKVEERIGAVPSGSTTDAELVQREHDSMLRKRSNSESFEFQAEVSRLMDIIINSLYSNKDVFLRELISNASDALDKIRFLSLMDKSLLGEGDVAQLDIHIKMDKEKNILSIRDRGIGMTKEDLIKNLGTIAKSGTSSFVDQMKKGDDLNLIGQFGVGFYSVYLIADYVEVISKHNDDKQSWCKDTLSSLVFQYTCGQARRSRMKSMTKRQLLRKMI</sequence>
<dbReference type="InterPro" id="IPR019805">
    <property type="entry name" value="Heat_shock_protein_90_CS"/>
</dbReference>
<name>A0A8T0ILC4_CERPU</name>